<feature type="transmembrane region" description="Helical" evidence="11">
    <location>
        <begin position="21"/>
        <end position="42"/>
    </location>
</feature>
<comment type="catalytic activity">
    <reaction evidence="1">
        <text>ATP + protein L-histidine = ADP + protein N-phospho-L-histidine.</text>
        <dbReference type="EC" id="2.7.13.3"/>
    </reaction>
</comment>
<evidence type="ECO:0000256" key="1">
    <source>
        <dbReference type="ARBA" id="ARBA00000085"/>
    </source>
</evidence>
<evidence type="ECO:0000256" key="5">
    <source>
        <dbReference type="ARBA" id="ARBA00022679"/>
    </source>
</evidence>
<evidence type="ECO:0000256" key="3">
    <source>
        <dbReference type="ARBA" id="ARBA00012438"/>
    </source>
</evidence>
<feature type="domain" description="Histidine kinase" evidence="12">
    <location>
        <begin position="157"/>
        <end position="370"/>
    </location>
</feature>
<dbReference type="CDD" id="cd00082">
    <property type="entry name" value="HisKA"/>
    <property type="match status" value="1"/>
</dbReference>
<keyword evidence="8 11" id="KW-1133">Transmembrane helix</keyword>
<dbReference type="InterPro" id="IPR003661">
    <property type="entry name" value="HisK_dim/P_dom"/>
</dbReference>
<dbReference type="Pfam" id="PF00512">
    <property type="entry name" value="HisKA"/>
    <property type="match status" value="1"/>
</dbReference>
<keyword evidence="7 14" id="KW-0418">Kinase</keyword>
<dbReference type="Pfam" id="PF00672">
    <property type="entry name" value="HAMP"/>
    <property type="match status" value="1"/>
</dbReference>
<dbReference type="PRINTS" id="PR00344">
    <property type="entry name" value="BCTRLSENSOR"/>
</dbReference>
<accession>A0A0S4QRL7</accession>
<evidence type="ECO:0000256" key="11">
    <source>
        <dbReference type="SAM" id="Phobius"/>
    </source>
</evidence>
<evidence type="ECO:0000256" key="10">
    <source>
        <dbReference type="ARBA" id="ARBA00023136"/>
    </source>
</evidence>
<evidence type="ECO:0000256" key="7">
    <source>
        <dbReference type="ARBA" id="ARBA00022777"/>
    </source>
</evidence>
<dbReference type="SUPFAM" id="SSF55874">
    <property type="entry name" value="ATPase domain of HSP90 chaperone/DNA topoisomerase II/histidine kinase"/>
    <property type="match status" value="1"/>
</dbReference>
<dbReference type="EMBL" id="FAOZ01000017">
    <property type="protein sequence ID" value="CUU58173.1"/>
    <property type="molecule type" value="Genomic_DNA"/>
</dbReference>
<dbReference type="InterPro" id="IPR003660">
    <property type="entry name" value="HAMP_dom"/>
</dbReference>
<keyword evidence="15" id="KW-1185">Reference proteome</keyword>
<dbReference type="Gene3D" id="6.10.340.10">
    <property type="match status" value="1"/>
</dbReference>
<name>A0A0S4QRL7_9ACTN</name>
<evidence type="ECO:0000313" key="14">
    <source>
        <dbReference type="EMBL" id="CUU58173.1"/>
    </source>
</evidence>
<dbReference type="PROSITE" id="PS50109">
    <property type="entry name" value="HIS_KIN"/>
    <property type="match status" value="1"/>
</dbReference>
<evidence type="ECO:0000256" key="6">
    <source>
        <dbReference type="ARBA" id="ARBA00022692"/>
    </source>
</evidence>
<protein>
    <recommendedName>
        <fullName evidence="3">histidine kinase</fullName>
        <ecNumber evidence="3">2.7.13.3</ecNumber>
    </recommendedName>
</protein>
<dbReference type="GO" id="GO:0005886">
    <property type="term" value="C:plasma membrane"/>
    <property type="evidence" value="ECO:0007669"/>
    <property type="project" value="UniProtKB-SubCell"/>
</dbReference>
<dbReference type="AlphaFoldDB" id="A0A0S4QRL7"/>
<keyword evidence="6 11" id="KW-0812">Transmembrane</keyword>
<dbReference type="PANTHER" id="PTHR45436">
    <property type="entry name" value="SENSOR HISTIDINE KINASE YKOH"/>
    <property type="match status" value="1"/>
</dbReference>
<evidence type="ECO:0000256" key="2">
    <source>
        <dbReference type="ARBA" id="ARBA00004236"/>
    </source>
</evidence>
<comment type="subcellular location">
    <subcellularLocation>
        <location evidence="2">Cell membrane</location>
    </subcellularLocation>
</comment>
<dbReference type="GO" id="GO:0000155">
    <property type="term" value="F:phosphorelay sensor kinase activity"/>
    <property type="evidence" value="ECO:0007669"/>
    <property type="project" value="InterPro"/>
</dbReference>
<dbReference type="SUPFAM" id="SSF47384">
    <property type="entry name" value="Homodimeric domain of signal transducing histidine kinase"/>
    <property type="match status" value="1"/>
</dbReference>
<dbReference type="CDD" id="cd06225">
    <property type="entry name" value="HAMP"/>
    <property type="match status" value="1"/>
</dbReference>
<reference evidence="15" key="1">
    <citation type="submission" date="2015-11" db="EMBL/GenBank/DDBJ databases">
        <authorList>
            <person name="Varghese N."/>
        </authorList>
    </citation>
    <scope>NUCLEOTIDE SEQUENCE [LARGE SCALE GENOMIC DNA]</scope>
    <source>
        <strain evidence="15">DSM 45899</strain>
    </source>
</reference>
<dbReference type="SMART" id="SM00387">
    <property type="entry name" value="HATPase_c"/>
    <property type="match status" value="1"/>
</dbReference>
<gene>
    <name evidence="14" type="ORF">Ga0074812_11782</name>
</gene>
<sequence>MTRRRRLWAPLIRTQRLRTQLMLLYAVPFFVSGATLLTAALVGTRVSVPAPAAGEPVGVGPAARPDTTTQFPFLVWLVIMIVLAVASIGVGWLVSARFLRPLRAITTAARDISASNLHRRLGPTGRTDEFAELAATLDDLFARLEASFASQRRFVAHASHELRTPLAAQRTVLQVALADPGTTVDSLRATCEEVLGLGTVQEQLIGSLLTLASGQQGVERPESFDLADLARQVLSRRPAIRPAELTVTASLGSALVSGDPRLVESLLANLVDNAIRYNRPGGLVEVRTSTTAGGASLIVRNSGPVVPPTEVGRLFEPFQQLDGRRIRHGDGHGLGLAIVRAVADAHGATLVATARPTGGLDIETTFPDRGAGGEDVARND</sequence>
<evidence type="ECO:0000256" key="4">
    <source>
        <dbReference type="ARBA" id="ARBA00022553"/>
    </source>
</evidence>
<dbReference type="Gene3D" id="1.10.287.130">
    <property type="match status" value="1"/>
</dbReference>
<dbReference type="InterPro" id="IPR036097">
    <property type="entry name" value="HisK_dim/P_sf"/>
</dbReference>
<dbReference type="InterPro" id="IPR004358">
    <property type="entry name" value="Sig_transdc_His_kin-like_C"/>
</dbReference>
<dbReference type="EC" id="2.7.13.3" evidence="3"/>
<feature type="transmembrane region" description="Helical" evidence="11">
    <location>
        <begin position="73"/>
        <end position="94"/>
    </location>
</feature>
<evidence type="ECO:0000256" key="9">
    <source>
        <dbReference type="ARBA" id="ARBA00023012"/>
    </source>
</evidence>
<dbReference type="Proteomes" id="UP000198802">
    <property type="component" value="Unassembled WGS sequence"/>
</dbReference>
<dbReference type="SMART" id="SM00304">
    <property type="entry name" value="HAMP"/>
    <property type="match status" value="1"/>
</dbReference>
<dbReference type="InterPro" id="IPR003594">
    <property type="entry name" value="HATPase_dom"/>
</dbReference>
<feature type="domain" description="HAMP" evidence="13">
    <location>
        <begin position="96"/>
        <end position="149"/>
    </location>
</feature>
<organism evidence="14 15">
    <name type="scientific">Parafrankia irregularis</name>
    <dbReference type="NCBI Taxonomy" id="795642"/>
    <lineage>
        <taxon>Bacteria</taxon>
        <taxon>Bacillati</taxon>
        <taxon>Actinomycetota</taxon>
        <taxon>Actinomycetes</taxon>
        <taxon>Frankiales</taxon>
        <taxon>Frankiaceae</taxon>
        <taxon>Parafrankia</taxon>
    </lineage>
</organism>
<keyword evidence="10 11" id="KW-0472">Membrane</keyword>
<keyword evidence="5" id="KW-0808">Transferase</keyword>
<dbReference type="PROSITE" id="PS50885">
    <property type="entry name" value="HAMP"/>
    <property type="match status" value="1"/>
</dbReference>
<dbReference type="Gene3D" id="3.30.565.10">
    <property type="entry name" value="Histidine kinase-like ATPase, C-terminal domain"/>
    <property type="match status" value="1"/>
</dbReference>
<dbReference type="SMART" id="SM00388">
    <property type="entry name" value="HisKA"/>
    <property type="match status" value="1"/>
</dbReference>
<evidence type="ECO:0000259" key="12">
    <source>
        <dbReference type="PROSITE" id="PS50109"/>
    </source>
</evidence>
<dbReference type="InterPro" id="IPR005467">
    <property type="entry name" value="His_kinase_dom"/>
</dbReference>
<evidence type="ECO:0000259" key="13">
    <source>
        <dbReference type="PROSITE" id="PS50885"/>
    </source>
</evidence>
<evidence type="ECO:0000256" key="8">
    <source>
        <dbReference type="ARBA" id="ARBA00022989"/>
    </source>
</evidence>
<dbReference type="InterPro" id="IPR036890">
    <property type="entry name" value="HATPase_C_sf"/>
</dbReference>
<dbReference type="PANTHER" id="PTHR45436:SF5">
    <property type="entry name" value="SENSOR HISTIDINE KINASE TRCS"/>
    <property type="match status" value="1"/>
</dbReference>
<dbReference type="SUPFAM" id="SSF158472">
    <property type="entry name" value="HAMP domain-like"/>
    <property type="match status" value="1"/>
</dbReference>
<dbReference type="Pfam" id="PF02518">
    <property type="entry name" value="HATPase_c"/>
    <property type="match status" value="1"/>
</dbReference>
<keyword evidence="4" id="KW-0597">Phosphoprotein</keyword>
<dbReference type="InterPro" id="IPR050428">
    <property type="entry name" value="TCS_sensor_his_kinase"/>
</dbReference>
<keyword evidence="9" id="KW-0902">Two-component regulatory system</keyword>
<proteinExistence type="predicted"/>
<evidence type="ECO:0000313" key="15">
    <source>
        <dbReference type="Proteomes" id="UP000198802"/>
    </source>
</evidence>